<name>A0ACC2WCE2_9TREE</name>
<accession>A0ACC2WCE2</accession>
<evidence type="ECO:0000313" key="2">
    <source>
        <dbReference type="Proteomes" id="UP001227268"/>
    </source>
</evidence>
<dbReference type="Proteomes" id="UP001227268">
    <property type="component" value="Unassembled WGS sequence"/>
</dbReference>
<organism evidence="1 2">
    <name type="scientific">Naganishia friedmannii</name>
    <dbReference type="NCBI Taxonomy" id="89922"/>
    <lineage>
        <taxon>Eukaryota</taxon>
        <taxon>Fungi</taxon>
        <taxon>Dikarya</taxon>
        <taxon>Basidiomycota</taxon>
        <taxon>Agaricomycotina</taxon>
        <taxon>Tremellomycetes</taxon>
        <taxon>Filobasidiales</taxon>
        <taxon>Filobasidiaceae</taxon>
        <taxon>Naganishia</taxon>
    </lineage>
</organism>
<reference evidence="1" key="1">
    <citation type="submission" date="2023-04" db="EMBL/GenBank/DDBJ databases">
        <title>Draft Genome sequencing of Naganishia species isolated from polar environments using Oxford Nanopore Technology.</title>
        <authorList>
            <person name="Leo P."/>
            <person name="Venkateswaran K."/>
        </authorList>
    </citation>
    <scope>NUCLEOTIDE SEQUENCE</scope>
    <source>
        <strain evidence="1">MNA-CCFEE 5423</strain>
    </source>
</reference>
<evidence type="ECO:0000313" key="1">
    <source>
        <dbReference type="EMBL" id="KAJ9108854.1"/>
    </source>
</evidence>
<dbReference type="EMBL" id="JASBWT010000001">
    <property type="protein sequence ID" value="KAJ9108854.1"/>
    <property type="molecule type" value="Genomic_DNA"/>
</dbReference>
<gene>
    <name evidence="1" type="ORF">QFC21_000174</name>
</gene>
<protein>
    <submittedName>
        <fullName evidence="1">Uncharacterized protein</fullName>
    </submittedName>
</protein>
<sequence>MLQQGSDGLKHGTIEADNGTILTATREVLGVAKTPPGTISGEQKLLLGTPKPHREEILASPVTTTDNVGPPVRRMESPGVATAAITAEESNVLVSPTAAIGHFHKPFAITITTSRFLQAIRALCGDTRISTAILEQVRATMVTKGHLDTEFGPHFQQLVNDAVSKGLVKLHEDGRVSLRDCCSEEKQVA</sequence>
<proteinExistence type="predicted"/>
<comment type="caution">
    <text evidence="1">The sequence shown here is derived from an EMBL/GenBank/DDBJ whole genome shotgun (WGS) entry which is preliminary data.</text>
</comment>
<keyword evidence="2" id="KW-1185">Reference proteome</keyword>